<evidence type="ECO:0000313" key="3">
    <source>
        <dbReference type="Proteomes" id="UP000005237"/>
    </source>
</evidence>
<dbReference type="GO" id="GO:0018996">
    <property type="term" value="P:molting cycle, collagen and cuticulin-based cuticle"/>
    <property type="evidence" value="ECO:0007669"/>
    <property type="project" value="TreeGrafter"/>
</dbReference>
<dbReference type="GO" id="GO:0006897">
    <property type="term" value="P:endocytosis"/>
    <property type="evidence" value="ECO:0007669"/>
    <property type="project" value="TreeGrafter"/>
</dbReference>
<protein>
    <submittedName>
        <fullName evidence="2">Uncharacterized protein</fullName>
    </submittedName>
</protein>
<dbReference type="EnsemblMetazoa" id="CJA41745a.1">
    <property type="protein sequence ID" value="CJA41745a.1"/>
    <property type="gene ID" value="WBGene00217593"/>
</dbReference>
<feature type="transmembrane region" description="Helical" evidence="1">
    <location>
        <begin position="12"/>
        <end position="38"/>
    </location>
</feature>
<dbReference type="PANTHER" id="PTHR10796:SF187">
    <property type="entry name" value="SSD DOMAIN-CONTAINING PROTEIN"/>
    <property type="match status" value="1"/>
</dbReference>
<reference evidence="2" key="2">
    <citation type="submission" date="2022-06" db="UniProtKB">
        <authorList>
            <consortium name="EnsemblMetazoa"/>
        </authorList>
    </citation>
    <scope>IDENTIFICATION</scope>
    <source>
        <strain evidence="2">DF5081</strain>
    </source>
</reference>
<sequence length="192" mass="21862">MGLVISNGHMVSSFLGIASSVAILLVFTIFFISVFVFVGGSREARGVKWYQIFKTGDTQFTSPQLASFDSSSLFSLHDRLLDARPCASRAVGAFVISPKIRYPILVLCTAFIFFRHLRICEYREEGYATRAINWLSEFAKFEKASIYDVNPDTFVPVVNLVFLPSETYRKYASDIIMDRFQTQIVKSRMYLE</sequence>
<dbReference type="InterPro" id="IPR051697">
    <property type="entry name" value="Patched_domain-protein"/>
</dbReference>
<keyword evidence="1" id="KW-0472">Membrane</keyword>
<dbReference type="GO" id="GO:0030659">
    <property type="term" value="C:cytoplasmic vesicle membrane"/>
    <property type="evidence" value="ECO:0007669"/>
    <property type="project" value="TreeGrafter"/>
</dbReference>
<proteinExistence type="predicted"/>
<evidence type="ECO:0000256" key="1">
    <source>
        <dbReference type="SAM" id="Phobius"/>
    </source>
</evidence>
<dbReference type="GO" id="GO:0005886">
    <property type="term" value="C:plasma membrane"/>
    <property type="evidence" value="ECO:0007669"/>
    <property type="project" value="TreeGrafter"/>
</dbReference>
<dbReference type="PANTHER" id="PTHR10796">
    <property type="entry name" value="PATCHED-RELATED"/>
    <property type="match status" value="1"/>
</dbReference>
<keyword evidence="1" id="KW-0812">Transmembrane</keyword>
<evidence type="ECO:0000313" key="2">
    <source>
        <dbReference type="EnsemblMetazoa" id="CJA41745a.1"/>
    </source>
</evidence>
<keyword evidence="1" id="KW-1133">Transmembrane helix</keyword>
<organism evidence="2 3">
    <name type="scientific">Caenorhabditis japonica</name>
    <dbReference type="NCBI Taxonomy" id="281687"/>
    <lineage>
        <taxon>Eukaryota</taxon>
        <taxon>Metazoa</taxon>
        <taxon>Ecdysozoa</taxon>
        <taxon>Nematoda</taxon>
        <taxon>Chromadorea</taxon>
        <taxon>Rhabditida</taxon>
        <taxon>Rhabditina</taxon>
        <taxon>Rhabditomorpha</taxon>
        <taxon>Rhabditoidea</taxon>
        <taxon>Rhabditidae</taxon>
        <taxon>Peloderinae</taxon>
        <taxon>Caenorhabditis</taxon>
    </lineage>
</organism>
<dbReference type="AlphaFoldDB" id="A0A8R1EQ95"/>
<reference evidence="3" key="1">
    <citation type="submission" date="2010-08" db="EMBL/GenBank/DDBJ databases">
        <authorList>
            <consortium name="Caenorhabditis japonica Sequencing Consortium"/>
            <person name="Wilson R.K."/>
        </authorList>
    </citation>
    <scope>NUCLEOTIDE SEQUENCE [LARGE SCALE GENOMIC DNA]</scope>
    <source>
        <strain evidence="3">DF5081</strain>
    </source>
</reference>
<keyword evidence="3" id="KW-1185">Reference proteome</keyword>
<accession>A0A8R1EQ95</accession>
<name>A0A8R1EQ95_CAEJA</name>
<dbReference type="Proteomes" id="UP000005237">
    <property type="component" value="Unassembled WGS sequence"/>
</dbReference>